<proteinExistence type="inferred from homology"/>
<evidence type="ECO:0000256" key="2">
    <source>
        <dbReference type="ARBA" id="ARBA00023015"/>
    </source>
</evidence>
<keyword evidence="8" id="KW-1185">Reference proteome</keyword>
<gene>
    <name evidence="7" type="ORF">AAK873_09460</name>
</gene>
<dbReference type="InterPro" id="IPR013324">
    <property type="entry name" value="RNA_pol_sigma_r3/r4-like"/>
</dbReference>
<comment type="similarity">
    <text evidence="1">Belongs to the sigma-70 factor family. ECF subfamily.</text>
</comment>
<dbReference type="InterPro" id="IPR013325">
    <property type="entry name" value="RNA_pol_sigma_r2"/>
</dbReference>
<evidence type="ECO:0000313" key="8">
    <source>
        <dbReference type="Proteomes" id="UP001565200"/>
    </source>
</evidence>
<dbReference type="PANTHER" id="PTHR43133">
    <property type="entry name" value="RNA POLYMERASE ECF-TYPE SIGMA FACTO"/>
    <property type="match status" value="1"/>
</dbReference>
<dbReference type="SUPFAM" id="SSF88946">
    <property type="entry name" value="Sigma2 domain of RNA polymerase sigma factors"/>
    <property type="match status" value="1"/>
</dbReference>
<dbReference type="RefSeq" id="WP_121699041.1">
    <property type="nucleotide sequence ID" value="NZ_JBCLPP010000025.1"/>
</dbReference>
<comment type="caution">
    <text evidence="7">The sequence shown here is derived from an EMBL/GenBank/DDBJ whole genome shotgun (WGS) entry which is preliminary data.</text>
</comment>
<dbReference type="InterPro" id="IPR014284">
    <property type="entry name" value="RNA_pol_sigma-70_dom"/>
</dbReference>
<evidence type="ECO:0000256" key="1">
    <source>
        <dbReference type="ARBA" id="ARBA00010641"/>
    </source>
</evidence>
<dbReference type="InterPro" id="IPR039425">
    <property type="entry name" value="RNA_pol_sigma-70-like"/>
</dbReference>
<protein>
    <submittedName>
        <fullName evidence="7">RNA polymerase sigma factor</fullName>
    </submittedName>
</protein>
<dbReference type="InterPro" id="IPR013249">
    <property type="entry name" value="RNA_pol_sigma70_r4_t2"/>
</dbReference>
<reference evidence="7 8" key="1">
    <citation type="submission" date="2024-03" db="EMBL/GenBank/DDBJ databases">
        <title>Mouse gut bacterial collection (mGBC) of GemPharmatech.</title>
        <authorList>
            <person name="He Y."/>
            <person name="Dong L."/>
            <person name="Wu D."/>
            <person name="Gao X."/>
            <person name="Lin Z."/>
        </authorList>
    </citation>
    <scope>NUCLEOTIDE SEQUENCE [LARGE SCALE GENOMIC DNA]</scope>
    <source>
        <strain evidence="7 8">54-13</strain>
    </source>
</reference>
<keyword evidence="4" id="KW-0804">Transcription</keyword>
<dbReference type="InterPro" id="IPR036388">
    <property type="entry name" value="WH-like_DNA-bd_sf"/>
</dbReference>
<dbReference type="Gene3D" id="1.10.10.10">
    <property type="entry name" value="Winged helix-like DNA-binding domain superfamily/Winged helix DNA-binding domain"/>
    <property type="match status" value="1"/>
</dbReference>
<keyword evidence="2" id="KW-0805">Transcription regulation</keyword>
<feature type="domain" description="RNA polymerase sigma-70 region 2" evidence="5">
    <location>
        <begin position="28"/>
        <end position="96"/>
    </location>
</feature>
<evidence type="ECO:0000259" key="6">
    <source>
        <dbReference type="Pfam" id="PF08281"/>
    </source>
</evidence>
<dbReference type="SUPFAM" id="SSF88659">
    <property type="entry name" value="Sigma3 and sigma4 domains of RNA polymerase sigma factors"/>
    <property type="match status" value="1"/>
</dbReference>
<feature type="domain" description="RNA polymerase sigma factor 70 region 4 type 2" evidence="6">
    <location>
        <begin position="124"/>
        <end position="174"/>
    </location>
</feature>
<dbReference type="InterPro" id="IPR007627">
    <property type="entry name" value="RNA_pol_sigma70_r2"/>
</dbReference>
<dbReference type="Proteomes" id="UP001565200">
    <property type="component" value="Unassembled WGS sequence"/>
</dbReference>
<dbReference type="NCBIfam" id="TIGR02937">
    <property type="entry name" value="sigma70-ECF"/>
    <property type="match status" value="1"/>
</dbReference>
<accession>A0ABV4CWQ9</accession>
<sequence length="187" mass="21384">MTSETVDNEQLLVRRAKEGDTTALRAVYKLYVRYLTAVCSRYITNSEDVKDILQDSFLKIFSTLDSYEYRGGGTLKSWLTKIVVNETLKFINKNNRLEFTDLAETADDIADDEPDLDCVPSQVIFDMIRRLPDGYRTIFNLYVIEGKSHKEISALLNIGESTSASQLHRAKTMLAAKIRQFQNAREL</sequence>
<organism evidence="7 8">
    <name type="scientific">Heminiphilus faecis</name>
    <dbReference type="NCBI Taxonomy" id="2601703"/>
    <lineage>
        <taxon>Bacteria</taxon>
        <taxon>Pseudomonadati</taxon>
        <taxon>Bacteroidota</taxon>
        <taxon>Bacteroidia</taxon>
        <taxon>Bacteroidales</taxon>
        <taxon>Muribaculaceae</taxon>
        <taxon>Heminiphilus</taxon>
    </lineage>
</organism>
<name>A0ABV4CWQ9_9BACT</name>
<dbReference type="EMBL" id="JBCLPP010000025">
    <property type="protein sequence ID" value="MEY8245838.1"/>
    <property type="molecule type" value="Genomic_DNA"/>
</dbReference>
<dbReference type="PANTHER" id="PTHR43133:SF46">
    <property type="entry name" value="RNA POLYMERASE SIGMA-70 FACTOR ECF SUBFAMILY"/>
    <property type="match status" value="1"/>
</dbReference>
<evidence type="ECO:0000313" key="7">
    <source>
        <dbReference type="EMBL" id="MEY8245838.1"/>
    </source>
</evidence>
<evidence type="ECO:0000256" key="4">
    <source>
        <dbReference type="ARBA" id="ARBA00023163"/>
    </source>
</evidence>
<dbReference type="Pfam" id="PF08281">
    <property type="entry name" value="Sigma70_r4_2"/>
    <property type="match status" value="1"/>
</dbReference>
<dbReference type="CDD" id="cd06171">
    <property type="entry name" value="Sigma70_r4"/>
    <property type="match status" value="1"/>
</dbReference>
<evidence type="ECO:0000259" key="5">
    <source>
        <dbReference type="Pfam" id="PF04542"/>
    </source>
</evidence>
<dbReference type="Pfam" id="PF04542">
    <property type="entry name" value="Sigma70_r2"/>
    <property type="match status" value="1"/>
</dbReference>
<keyword evidence="3" id="KW-0731">Sigma factor</keyword>
<evidence type="ECO:0000256" key="3">
    <source>
        <dbReference type="ARBA" id="ARBA00023082"/>
    </source>
</evidence>
<dbReference type="Gene3D" id="1.10.1740.10">
    <property type="match status" value="1"/>
</dbReference>